<dbReference type="Gene3D" id="1.10.10.10">
    <property type="entry name" value="Winged helix-like DNA-binding domain superfamily/Winged helix DNA-binding domain"/>
    <property type="match status" value="1"/>
</dbReference>
<proteinExistence type="predicted"/>
<dbReference type="Proteomes" id="UP000245166">
    <property type="component" value="Unassembled WGS sequence"/>
</dbReference>
<dbReference type="SMART" id="SM01012">
    <property type="entry name" value="ANTAR"/>
    <property type="match status" value="1"/>
</dbReference>
<keyword evidence="3" id="KW-1185">Reference proteome</keyword>
<accession>A0A2U1ZYG9</accession>
<evidence type="ECO:0000259" key="1">
    <source>
        <dbReference type="PROSITE" id="PS50921"/>
    </source>
</evidence>
<reference evidence="2 3" key="1">
    <citation type="submission" date="2018-03" db="EMBL/GenBank/DDBJ databases">
        <title>Genome assembly of novel Miniimonas species PCH200.</title>
        <authorList>
            <person name="Thakur V."/>
            <person name="Kumar V."/>
            <person name="Singh D."/>
        </authorList>
    </citation>
    <scope>NUCLEOTIDE SEQUENCE [LARGE SCALE GENOMIC DNA]</scope>
    <source>
        <strain evidence="2 3">PCH200</strain>
    </source>
</reference>
<dbReference type="InterPro" id="IPR036388">
    <property type="entry name" value="WH-like_DNA-bd_sf"/>
</dbReference>
<organism evidence="2 3">
    <name type="scientific">Serinibacter arcticus</name>
    <dbReference type="NCBI Taxonomy" id="1655435"/>
    <lineage>
        <taxon>Bacteria</taxon>
        <taxon>Bacillati</taxon>
        <taxon>Actinomycetota</taxon>
        <taxon>Actinomycetes</taxon>
        <taxon>Micrococcales</taxon>
        <taxon>Beutenbergiaceae</taxon>
        <taxon>Serinibacter</taxon>
    </lineage>
</organism>
<feature type="domain" description="ANTAR" evidence="1">
    <location>
        <begin position="167"/>
        <end position="228"/>
    </location>
</feature>
<dbReference type="InterPro" id="IPR005561">
    <property type="entry name" value="ANTAR"/>
</dbReference>
<dbReference type="EMBL" id="PYHR01000002">
    <property type="protein sequence ID" value="PWD52029.1"/>
    <property type="molecule type" value="Genomic_DNA"/>
</dbReference>
<comment type="caution">
    <text evidence="2">The sequence shown here is derived from an EMBL/GenBank/DDBJ whole genome shotgun (WGS) entry which is preliminary data.</text>
</comment>
<dbReference type="PROSITE" id="PS50921">
    <property type="entry name" value="ANTAR"/>
    <property type="match status" value="1"/>
</dbReference>
<dbReference type="AlphaFoldDB" id="A0A2U1ZYG9"/>
<evidence type="ECO:0000313" key="2">
    <source>
        <dbReference type="EMBL" id="PWD52029.1"/>
    </source>
</evidence>
<protein>
    <recommendedName>
        <fullName evidence="1">ANTAR domain-containing protein</fullName>
    </recommendedName>
</protein>
<dbReference type="GO" id="GO:0003723">
    <property type="term" value="F:RNA binding"/>
    <property type="evidence" value="ECO:0007669"/>
    <property type="project" value="InterPro"/>
</dbReference>
<evidence type="ECO:0000313" key="3">
    <source>
        <dbReference type="Proteomes" id="UP000245166"/>
    </source>
</evidence>
<dbReference type="OrthoDB" id="7466251at2"/>
<sequence>MNDLPAHERKRILAGLATTLAALPLDQPQPWRLGEALRLMVGADGVALTVDYLTDGRTTICASDELANTLESLQEVAGEGPGYQAARLEAFVLVDLASEAEKRWPRLAQALHKQRIRQVSLCAVPLHLDGLRGVATVYTGLGEPLAERPDQVAFLANALGPALLEDAARQPEGRPHASSTWGSRTVVHHATGMVMAQADLASQDALALLRARAYVADARVDQVAASVVSGELDFSNGRD</sequence>
<name>A0A2U1ZYG9_9MICO</name>
<gene>
    <name evidence="2" type="ORF">C8046_16650</name>
</gene>